<dbReference type="Proteomes" id="UP000285794">
    <property type="component" value="Unassembled WGS sequence"/>
</dbReference>
<reference evidence="2 3" key="1">
    <citation type="submission" date="2018-07" db="EMBL/GenBank/DDBJ databases">
        <title>Draft genome sequence of Ancylomarina sp. M1P.</title>
        <authorList>
            <person name="Yadav S."/>
            <person name="Villanueva L."/>
            <person name="Damste J.S.S."/>
        </authorList>
    </citation>
    <scope>NUCLEOTIDE SEQUENCE [LARGE SCALE GENOMIC DNA]</scope>
    <source>
        <strain evidence="2 3">M1P</strain>
    </source>
</reference>
<keyword evidence="1" id="KW-1133">Transmembrane helix</keyword>
<keyword evidence="1" id="KW-0812">Transmembrane</keyword>
<comment type="caution">
    <text evidence="2">The sequence shown here is derived from an EMBL/GenBank/DDBJ whole genome shotgun (WGS) entry which is preliminary data.</text>
</comment>
<evidence type="ECO:0000313" key="3">
    <source>
        <dbReference type="Proteomes" id="UP000285794"/>
    </source>
</evidence>
<keyword evidence="1" id="KW-0472">Membrane</keyword>
<accession>A0A425Y182</accession>
<keyword evidence="3" id="KW-1185">Reference proteome</keyword>
<dbReference type="EMBL" id="QQWG01000008">
    <property type="protein sequence ID" value="RRG21589.1"/>
    <property type="molecule type" value="Genomic_DNA"/>
</dbReference>
<feature type="transmembrane region" description="Helical" evidence="1">
    <location>
        <begin position="20"/>
        <end position="39"/>
    </location>
</feature>
<gene>
    <name evidence="2" type="ORF">DWB61_09935</name>
</gene>
<dbReference type="AlphaFoldDB" id="A0A425Y182"/>
<name>A0A425Y182_9BACT</name>
<organism evidence="2 3">
    <name type="scientific">Ancylomarina euxinus</name>
    <dbReference type="NCBI Taxonomy" id="2283627"/>
    <lineage>
        <taxon>Bacteria</taxon>
        <taxon>Pseudomonadati</taxon>
        <taxon>Bacteroidota</taxon>
        <taxon>Bacteroidia</taxon>
        <taxon>Marinilabiliales</taxon>
        <taxon>Marinifilaceae</taxon>
        <taxon>Ancylomarina</taxon>
    </lineage>
</organism>
<dbReference type="OrthoDB" id="1122226at2"/>
<feature type="transmembrane region" description="Helical" evidence="1">
    <location>
        <begin position="45"/>
        <end position="63"/>
    </location>
</feature>
<dbReference type="RefSeq" id="WP_125030741.1">
    <property type="nucleotide sequence ID" value="NZ_JAPXVP010000001.1"/>
</dbReference>
<proteinExistence type="predicted"/>
<evidence type="ECO:0000313" key="2">
    <source>
        <dbReference type="EMBL" id="RRG21589.1"/>
    </source>
</evidence>
<evidence type="ECO:0000256" key="1">
    <source>
        <dbReference type="SAM" id="Phobius"/>
    </source>
</evidence>
<sequence length="74" mass="8759">MKIYSNVNFKDKVERKAFIYSLLIMVVVSQVVALIIWYFFDENHFVGLLIALVAGFLFGYRGLKKKTRRKNLRK</sequence>
<protein>
    <submittedName>
        <fullName evidence="2">Uncharacterized protein</fullName>
    </submittedName>
</protein>